<feature type="chain" id="PRO_5018173240" description="Peptidase inhibitor I78 family protein" evidence="1">
    <location>
        <begin position="34"/>
        <end position="111"/>
    </location>
</feature>
<evidence type="ECO:0000256" key="1">
    <source>
        <dbReference type="SAM" id="SignalP"/>
    </source>
</evidence>
<sequence>MNAERPAAARAAARPRAALLFAAALALAASACAQNAPRPDLAGKGRCNADALGWAVGQTLDEATGRRLFKDSGAGLWRVVAPDNTFGRDRREDRLNVRVDQAQRIVAVDCG</sequence>
<reference evidence="2 3" key="1">
    <citation type="submission" date="2018-10" db="EMBL/GenBank/DDBJ databases">
        <title>The genome of Lysobacter enzymogenes OH11.</title>
        <authorList>
            <person name="Liu F."/>
            <person name="Zhao Y."/>
            <person name="Qian G."/>
            <person name="Chen Y."/>
            <person name="Xu H."/>
        </authorList>
    </citation>
    <scope>NUCLEOTIDE SEQUENCE [LARGE SCALE GENOMIC DNA]</scope>
    <source>
        <strain evidence="2 3">OH11</strain>
    </source>
</reference>
<dbReference type="Proteomes" id="UP000275910">
    <property type="component" value="Unassembled WGS sequence"/>
</dbReference>
<gene>
    <name evidence="2" type="ORF">D9T17_02580</name>
</gene>
<accession>A0A3N2RNK4</accession>
<dbReference type="InterPro" id="IPR021719">
    <property type="entry name" value="Prot_inh_I78"/>
</dbReference>
<dbReference type="Pfam" id="PF11720">
    <property type="entry name" value="Inhibitor_I78"/>
    <property type="match status" value="1"/>
</dbReference>
<dbReference type="PROSITE" id="PS51257">
    <property type="entry name" value="PROKAR_LIPOPROTEIN"/>
    <property type="match status" value="1"/>
</dbReference>
<name>A0A3N2RNK4_LYSEN</name>
<feature type="signal peptide" evidence="1">
    <location>
        <begin position="1"/>
        <end position="33"/>
    </location>
</feature>
<dbReference type="RefSeq" id="WP_123645946.1">
    <property type="nucleotide sequence ID" value="NZ_RCTY01000006.1"/>
</dbReference>
<organism evidence="2 3">
    <name type="scientific">Lysobacter enzymogenes</name>
    <dbReference type="NCBI Taxonomy" id="69"/>
    <lineage>
        <taxon>Bacteria</taxon>
        <taxon>Pseudomonadati</taxon>
        <taxon>Pseudomonadota</taxon>
        <taxon>Gammaproteobacteria</taxon>
        <taxon>Lysobacterales</taxon>
        <taxon>Lysobacteraceae</taxon>
        <taxon>Lysobacter</taxon>
    </lineage>
</organism>
<dbReference type="EMBL" id="RCTY01000006">
    <property type="protein sequence ID" value="ROU08979.1"/>
    <property type="molecule type" value="Genomic_DNA"/>
</dbReference>
<evidence type="ECO:0000313" key="3">
    <source>
        <dbReference type="Proteomes" id="UP000275910"/>
    </source>
</evidence>
<dbReference type="Gene3D" id="3.30.10.10">
    <property type="entry name" value="Trypsin Inhibitor V, subunit A"/>
    <property type="match status" value="1"/>
</dbReference>
<dbReference type="AlphaFoldDB" id="A0A3N2RNK4"/>
<keyword evidence="1" id="KW-0732">Signal</keyword>
<evidence type="ECO:0008006" key="4">
    <source>
        <dbReference type="Google" id="ProtNLM"/>
    </source>
</evidence>
<protein>
    <recommendedName>
        <fullName evidence="4">Peptidase inhibitor I78 family protein</fullName>
    </recommendedName>
</protein>
<evidence type="ECO:0000313" key="2">
    <source>
        <dbReference type="EMBL" id="ROU08979.1"/>
    </source>
</evidence>
<comment type="caution">
    <text evidence="2">The sequence shown here is derived from an EMBL/GenBank/DDBJ whole genome shotgun (WGS) entry which is preliminary data.</text>
</comment>
<proteinExistence type="predicted"/>